<comment type="caution">
    <text evidence="1">The sequence shown here is derived from an EMBL/GenBank/DDBJ whole genome shotgun (WGS) entry which is preliminary data.</text>
</comment>
<organism evidence="1 2">
    <name type="scientific">Ambispora gerdemannii</name>
    <dbReference type="NCBI Taxonomy" id="144530"/>
    <lineage>
        <taxon>Eukaryota</taxon>
        <taxon>Fungi</taxon>
        <taxon>Fungi incertae sedis</taxon>
        <taxon>Mucoromycota</taxon>
        <taxon>Glomeromycotina</taxon>
        <taxon>Glomeromycetes</taxon>
        <taxon>Archaeosporales</taxon>
        <taxon>Ambisporaceae</taxon>
        <taxon>Ambispora</taxon>
    </lineage>
</organism>
<sequence>MNNIQHLSETERKLLSKRPYSLTLAIEELTKPAKKIAIIVIIHRDHKTAGQIQHNKLSEEAIKIDGLSPLIQNDQEELQNDGSPPLILDSHQEAIQIDVPLSLTSIQEELQFGRTSPFAFSSPQETEEIQFGRTASLDFNSLQKTMQINASPSLTSTILTTIYNHHNDTNDFMAAIYKHQDPTTAIYNHRDYVTINE</sequence>
<name>A0A9N9E921_9GLOM</name>
<protein>
    <submittedName>
        <fullName evidence="1">7651_t:CDS:1</fullName>
    </submittedName>
</protein>
<gene>
    <name evidence="1" type="ORF">AGERDE_LOCUS11980</name>
</gene>
<evidence type="ECO:0000313" key="1">
    <source>
        <dbReference type="EMBL" id="CAG8664529.1"/>
    </source>
</evidence>
<reference evidence="1" key="1">
    <citation type="submission" date="2021-06" db="EMBL/GenBank/DDBJ databases">
        <authorList>
            <person name="Kallberg Y."/>
            <person name="Tangrot J."/>
            <person name="Rosling A."/>
        </authorList>
    </citation>
    <scope>NUCLEOTIDE SEQUENCE</scope>
    <source>
        <strain evidence="1">MT106</strain>
    </source>
</reference>
<keyword evidence="2" id="KW-1185">Reference proteome</keyword>
<dbReference type="EMBL" id="CAJVPL010006456">
    <property type="protein sequence ID" value="CAG8664529.1"/>
    <property type="molecule type" value="Genomic_DNA"/>
</dbReference>
<proteinExistence type="predicted"/>
<accession>A0A9N9E921</accession>
<feature type="non-terminal residue" evidence="1">
    <location>
        <position position="197"/>
    </location>
</feature>
<dbReference type="AlphaFoldDB" id="A0A9N9E921"/>
<evidence type="ECO:0000313" key="2">
    <source>
        <dbReference type="Proteomes" id="UP000789831"/>
    </source>
</evidence>
<dbReference type="Proteomes" id="UP000789831">
    <property type="component" value="Unassembled WGS sequence"/>
</dbReference>